<dbReference type="AlphaFoldDB" id="A0A1G9I8E8"/>
<dbReference type="Pfam" id="PF03663">
    <property type="entry name" value="Glyco_hydro_76"/>
    <property type="match status" value="1"/>
</dbReference>
<dbReference type="SUPFAM" id="SSF48208">
    <property type="entry name" value="Six-hairpin glycosidases"/>
    <property type="match status" value="1"/>
</dbReference>
<dbReference type="InterPro" id="IPR005198">
    <property type="entry name" value="Glyco_hydro_76"/>
</dbReference>
<organism evidence="1 2">
    <name type="scientific">Tessaracoccus oleiagri</name>
    <dbReference type="NCBI Taxonomy" id="686624"/>
    <lineage>
        <taxon>Bacteria</taxon>
        <taxon>Bacillati</taxon>
        <taxon>Actinomycetota</taxon>
        <taxon>Actinomycetes</taxon>
        <taxon>Propionibacteriales</taxon>
        <taxon>Propionibacteriaceae</taxon>
        <taxon>Tessaracoccus</taxon>
    </lineage>
</organism>
<sequence>MGITSFPPAAGAAWHRPLHYWWQAHLLDCLVDAELREPDEERRRLIRAFPRAMWVRNGFRWTNDYYDDIAWFGLALERAGRLGLGDPRGLRVIVDRLAGAWRRDALGGLPWRVGDEFRNAPVMGPAAILFARVGEDFLARRAVDWLRSRLQRDDGLVVDGLRPARPALYTYNQGTFIGALVELGDLAEAERVASAVEAKLTRDGVLVGARGGDGGLFAGITARYLGEAARAGSAAARRIVLTSAEAAWGNRAESADGVFFGHDWTAPAVIPTAAAPLGANQAPNGVTSAAVPERDLSVQLSGWMLLEAAARL</sequence>
<accession>A0A1G9I8E8</accession>
<dbReference type="EMBL" id="FNGP01000001">
    <property type="protein sequence ID" value="SDL21372.1"/>
    <property type="molecule type" value="Genomic_DNA"/>
</dbReference>
<dbReference type="PANTHER" id="PTHR47791:SF3">
    <property type="entry name" value="MEIOTICALLY UP-REGULATED GENE 191 PROTEIN"/>
    <property type="match status" value="1"/>
</dbReference>
<gene>
    <name evidence="1" type="ORF">SAMN04488242_0781</name>
</gene>
<dbReference type="GO" id="GO:0005975">
    <property type="term" value="P:carbohydrate metabolic process"/>
    <property type="evidence" value="ECO:0007669"/>
    <property type="project" value="InterPro"/>
</dbReference>
<protein>
    <submittedName>
        <fullName evidence="1">Predicted alpha-1,6-mannanase, GH76 family</fullName>
    </submittedName>
</protein>
<dbReference type="InterPro" id="IPR053169">
    <property type="entry name" value="MUG_Protein"/>
</dbReference>
<proteinExistence type="predicted"/>
<name>A0A1G9I8E8_9ACTN</name>
<dbReference type="Proteomes" id="UP000199475">
    <property type="component" value="Unassembled WGS sequence"/>
</dbReference>
<dbReference type="InterPro" id="IPR008928">
    <property type="entry name" value="6-hairpin_glycosidase_sf"/>
</dbReference>
<evidence type="ECO:0000313" key="2">
    <source>
        <dbReference type="Proteomes" id="UP000199475"/>
    </source>
</evidence>
<dbReference type="PANTHER" id="PTHR47791">
    <property type="entry name" value="MEIOTICALLY UP-REGULATED GENE 191 PROTEIN"/>
    <property type="match status" value="1"/>
</dbReference>
<dbReference type="STRING" id="686624.SAMN04488242_0781"/>
<evidence type="ECO:0000313" key="1">
    <source>
        <dbReference type="EMBL" id="SDL21372.1"/>
    </source>
</evidence>
<dbReference type="Gene3D" id="1.50.10.20">
    <property type="match status" value="1"/>
</dbReference>
<keyword evidence="2" id="KW-1185">Reference proteome</keyword>
<reference evidence="1 2" key="1">
    <citation type="submission" date="2016-10" db="EMBL/GenBank/DDBJ databases">
        <authorList>
            <person name="de Groot N.N."/>
        </authorList>
    </citation>
    <scope>NUCLEOTIDE SEQUENCE [LARGE SCALE GENOMIC DNA]</scope>
    <source>
        <strain evidence="1 2">CGMCC 1.9159</strain>
    </source>
</reference>